<reference evidence="3 4" key="1">
    <citation type="journal article" date="2013" name="ISME J.">
        <title>A metabolic model for members of the genus Tetrasphaera involved in enhanced biological phosphorus removal.</title>
        <authorList>
            <person name="Kristiansen R."/>
            <person name="Nguyen H.T.T."/>
            <person name="Saunders A.M."/>
            <person name="Nielsen J.L."/>
            <person name="Wimmer R."/>
            <person name="Le V.Q."/>
            <person name="McIlroy S.J."/>
            <person name="Petrovski S."/>
            <person name="Seviour R.J."/>
            <person name="Calteau A."/>
            <person name="Nielsen K.L."/>
            <person name="Nielsen P.H."/>
        </authorList>
    </citation>
    <scope>NUCLEOTIDE SEQUENCE [LARGE SCALE GENOMIC DNA]</scope>
    <source>
        <strain evidence="3 4">T1-X7</strain>
    </source>
</reference>
<evidence type="ECO:0000313" key="4">
    <source>
        <dbReference type="Proteomes" id="UP000035721"/>
    </source>
</evidence>
<dbReference type="STRING" id="1194083.BN12_200011"/>
<dbReference type="InterPro" id="IPR032531">
    <property type="entry name" value="DUF4956"/>
</dbReference>
<evidence type="ECO:0000313" key="3">
    <source>
        <dbReference type="EMBL" id="CCH77515.1"/>
    </source>
</evidence>
<comment type="caution">
    <text evidence="3">The sequence shown here is derived from an EMBL/GenBank/DDBJ whole genome shotgun (WGS) entry which is preliminary data.</text>
</comment>
<feature type="transmembrane region" description="Helical" evidence="2">
    <location>
        <begin position="30"/>
        <end position="47"/>
    </location>
</feature>
<dbReference type="Pfam" id="PF16316">
    <property type="entry name" value="DUF4956"/>
    <property type="match status" value="1"/>
</dbReference>
<evidence type="ECO:0000256" key="2">
    <source>
        <dbReference type="SAM" id="Phobius"/>
    </source>
</evidence>
<gene>
    <name evidence="3" type="ORF">BN12_200011</name>
</gene>
<evidence type="ECO:0000256" key="1">
    <source>
        <dbReference type="SAM" id="MobiDB-lite"/>
    </source>
</evidence>
<feature type="transmembrane region" description="Helical" evidence="2">
    <location>
        <begin position="103"/>
        <end position="124"/>
    </location>
</feature>
<keyword evidence="4" id="KW-1185">Reference proteome</keyword>
<feature type="transmembrane region" description="Helical" evidence="2">
    <location>
        <begin position="53"/>
        <end position="69"/>
    </location>
</feature>
<dbReference type="AlphaFoldDB" id="A0A077LZW1"/>
<feature type="region of interest" description="Disordered" evidence="1">
    <location>
        <begin position="182"/>
        <end position="222"/>
    </location>
</feature>
<name>A0A077LZW1_9MICO</name>
<feature type="compositionally biased region" description="Basic and acidic residues" evidence="1">
    <location>
        <begin position="204"/>
        <end position="216"/>
    </location>
</feature>
<dbReference type="RefSeq" id="WP_048550324.1">
    <property type="nucleotide sequence ID" value="NZ_HF570958.1"/>
</dbReference>
<dbReference type="Proteomes" id="UP000035721">
    <property type="component" value="Unassembled WGS sequence"/>
</dbReference>
<dbReference type="EMBL" id="CAJB01000113">
    <property type="protein sequence ID" value="CCH77515.1"/>
    <property type="molecule type" value="Genomic_DNA"/>
</dbReference>
<organism evidence="3 4">
    <name type="scientific">Nostocoides japonicum T1-X7</name>
    <dbReference type="NCBI Taxonomy" id="1194083"/>
    <lineage>
        <taxon>Bacteria</taxon>
        <taxon>Bacillati</taxon>
        <taxon>Actinomycetota</taxon>
        <taxon>Actinomycetes</taxon>
        <taxon>Micrococcales</taxon>
        <taxon>Intrasporangiaceae</taxon>
        <taxon>Nostocoides</taxon>
    </lineage>
</organism>
<keyword evidence="2" id="KW-0812">Transmembrane</keyword>
<dbReference type="OrthoDB" id="3827267at2"/>
<feature type="transmembrane region" description="Helical" evidence="2">
    <location>
        <begin position="81"/>
        <end position="97"/>
    </location>
</feature>
<evidence type="ECO:0008006" key="5">
    <source>
        <dbReference type="Google" id="ProtNLM"/>
    </source>
</evidence>
<protein>
    <recommendedName>
        <fullName evidence="5">Permease</fullName>
    </recommendedName>
</protein>
<feature type="transmembrane region" description="Helical" evidence="2">
    <location>
        <begin position="6"/>
        <end position="23"/>
    </location>
</feature>
<accession>A0A077LZW1</accession>
<keyword evidence="2" id="KW-0472">Membrane</keyword>
<proteinExistence type="predicted"/>
<keyword evidence="2" id="KW-1133">Transmembrane helix</keyword>
<sequence length="222" mass="23531">MTAAIAVATDVVAIGVLTFGLYHRRHGRRDLLLAFVALNTGVLAVTLALSSAGAGLGLGLGLFGILSIIRLRSDQIAQEEIAYYFTALALGLLAGLHPDPAWVSPALAAGIVLTIALVDAPWMLRSSRRIVLTLDAAYPDDRTARAAVERLVGGRVRQLVVLEADLVRDVTVVDVRYVRGAGAPAEPRPAEPRPAEPRPAVSLDAERTVEPVRRAEPALSGR</sequence>